<dbReference type="STRING" id="1915074.SPHI_11950"/>
<dbReference type="SUPFAM" id="SSF52833">
    <property type="entry name" value="Thioredoxin-like"/>
    <property type="match status" value="1"/>
</dbReference>
<keyword evidence="4" id="KW-1185">Reference proteome</keyword>
<evidence type="ECO:0008006" key="5">
    <source>
        <dbReference type="Google" id="ProtNLM"/>
    </source>
</evidence>
<dbReference type="PANTHER" id="PTHR43968:SF6">
    <property type="entry name" value="GLUTATHIONE S-TRANSFERASE OMEGA"/>
    <property type="match status" value="1"/>
</dbReference>
<dbReference type="Pfam" id="PF13417">
    <property type="entry name" value="GST_N_3"/>
    <property type="match status" value="1"/>
</dbReference>
<evidence type="ECO:0000313" key="3">
    <source>
        <dbReference type="EMBL" id="ONF96410.1"/>
    </source>
</evidence>
<feature type="domain" description="GST C-terminal" evidence="2">
    <location>
        <begin position="87"/>
        <end position="221"/>
    </location>
</feature>
<dbReference type="PANTHER" id="PTHR43968">
    <property type="match status" value="1"/>
</dbReference>
<organism evidence="3 4">
    <name type="scientific">Sphingomonas jeddahensis</name>
    <dbReference type="NCBI Taxonomy" id="1915074"/>
    <lineage>
        <taxon>Bacteria</taxon>
        <taxon>Pseudomonadati</taxon>
        <taxon>Pseudomonadota</taxon>
        <taxon>Alphaproteobacteria</taxon>
        <taxon>Sphingomonadales</taxon>
        <taxon>Sphingomonadaceae</taxon>
        <taxon>Sphingomonas</taxon>
    </lineage>
</organism>
<dbReference type="PROSITE" id="PS50404">
    <property type="entry name" value="GST_NTER"/>
    <property type="match status" value="1"/>
</dbReference>
<dbReference type="InterPro" id="IPR040079">
    <property type="entry name" value="Glutathione_S-Trfase"/>
</dbReference>
<dbReference type="RefSeq" id="WP_076743980.1">
    <property type="nucleotide sequence ID" value="NZ_MPSB01000004.1"/>
</dbReference>
<reference evidence="3 4" key="1">
    <citation type="submission" date="2016-11" db="EMBL/GenBank/DDBJ databases">
        <title>Genome sequence of Sphingomonas jeddahensis G39.</title>
        <authorList>
            <person name="Poehlein A."/>
            <person name="Wuebbeler J.H."/>
            <person name="Steinbuechel A."/>
            <person name="Daniel R."/>
        </authorList>
    </citation>
    <scope>NUCLEOTIDE SEQUENCE [LARGE SCALE GENOMIC DNA]</scope>
    <source>
        <strain evidence="3 4">G39</strain>
    </source>
</reference>
<dbReference type="PROSITE" id="PS50405">
    <property type="entry name" value="GST_CTER"/>
    <property type="match status" value="1"/>
</dbReference>
<evidence type="ECO:0000313" key="4">
    <source>
        <dbReference type="Proteomes" id="UP000188729"/>
    </source>
</evidence>
<dbReference type="Gene3D" id="3.40.30.10">
    <property type="entry name" value="Glutaredoxin"/>
    <property type="match status" value="1"/>
</dbReference>
<name>A0A1V2EUY7_9SPHN</name>
<proteinExistence type="predicted"/>
<feature type="domain" description="GST N-terminal" evidence="1">
    <location>
        <begin position="1"/>
        <end position="82"/>
    </location>
</feature>
<dbReference type="CDD" id="cd00299">
    <property type="entry name" value="GST_C_family"/>
    <property type="match status" value="1"/>
</dbReference>
<dbReference type="InterPro" id="IPR036249">
    <property type="entry name" value="Thioredoxin-like_sf"/>
</dbReference>
<protein>
    <recommendedName>
        <fullName evidence="5">Glutathione S-transferase family protein</fullName>
    </recommendedName>
</protein>
<evidence type="ECO:0000259" key="2">
    <source>
        <dbReference type="PROSITE" id="PS50405"/>
    </source>
</evidence>
<sequence>MAVTVWDHPLSPYAQKVKIALREKGVAFDTAIPGGIGVGGAAGEFVAANPRAEVPALVHDGFGIFDSTIILEYIEDAWPEPSLLPAAPADRARVRMIEEVVDTHLEAVNWGLTELRAFRRGQGPIEEALSTRAGEQVRGYFAWLERELGNRQWFNGDDFGWGDLSAVPYVNGSVGHGIAPAAGSRLADWLACANERPSVRDTVAEVAAVAASGGMGDVAKLLEQGLFKREYRDHRLEWMVKSGGLEIVSQGMAKGNIRFTPDLA</sequence>
<dbReference type="Gene3D" id="1.20.1050.10">
    <property type="match status" value="1"/>
</dbReference>
<dbReference type="SUPFAM" id="SSF47616">
    <property type="entry name" value="GST C-terminal domain-like"/>
    <property type="match status" value="1"/>
</dbReference>
<evidence type="ECO:0000259" key="1">
    <source>
        <dbReference type="PROSITE" id="PS50404"/>
    </source>
</evidence>
<gene>
    <name evidence="3" type="ORF">SPHI_11950</name>
</gene>
<dbReference type="InterPro" id="IPR050983">
    <property type="entry name" value="GST_Omega/HSP26"/>
</dbReference>
<dbReference type="SFLD" id="SFLDG00358">
    <property type="entry name" value="Main_(cytGST)"/>
    <property type="match status" value="1"/>
</dbReference>
<dbReference type="InterPro" id="IPR010987">
    <property type="entry name" value="Glutathione-S-Trfase_C-like"/>
</dbReference>
<dbReference type="InterPro" id="IPR004045">
    <property type="entry name" value="Glutathione_S-Trfase_N"/>
</dbReference>
<comment type="caution">
    <text evidence="3">The sequence shown here is derived from an EMBL/GenBank/DDBJ whole genome shotgun (WGS) entry which is preliminary data.</text>
</comment>
<accession>A0A1V2EUY7</accession>
<dbReference type="GO" id="GO:0005737">
    <property type="term" value="C:cytoplasm"/>
    <property type="evidence" value="ECO:0007669"/>
    <property type="project" value="TreeGrafter"/>
</dbReference>
<dbReference type="CDD" id="cd00570">
    <property type="entry name" value="GST_N_family"/>
    <property type="match status" value="1"/>
</dbReference>
<dbReference type="EMBL" id="MPSB01000004">
    <property type="protein sequence ID" value="ONF96410.1"/>
    <property type="molecule type" value="Genomic_DNA"/>
</dbReference>
<dbReference type="InterPro" id="IPR036282">
    <property type="entry name" value="Glutathione-S-Trfase_C_sf"/>
</dbReference>
<dbReference type="OrthoDB" id="9782992at2"/>
<dbReference type="Proteomes" id="UP000188729">
    <property type="component" value="Unassembled WGS sequence"/>
</dbReference>
<dbReference type="AlphaFoldDB" id="A0A1V2EUY7"/>
<dbReference type="SFLD" id="SFLDS00019">
    <property type="entry name" value="Glutathione_Transferase_(cytos"/>
    <property type="match status" value="1"/>
</dbReference>